<dbReference type="InterPro" id="IPR001876">
    <property type="entry name" value="Znf_RanBP2"/>
</dbReference>
<accession>A0AAD5QBF8</accession>
<dbReference type="PROSITE" id="PS01358">
    <property type="entry name" value="ZF_RANBP2_1"/>
    <property type="match status" value="1"/>
</dbReference>
<dbReference type="SUPFAM" id="SSF54928">
    <property type="entry name" value="RNA-binding domain, RBD"/>
    <property type="match status" value="1"/>
</dbReference>
<feature type="compositionally biased region" description="Basic and acidic residues" evidence="6">
    <location>
        <begin position="708"/>
        <end position="724"/>
    </location>
</feature>
<evidence type="ECO:0000256" key="1">
    <source>
        <dbReference type="ARBA" id="ARBA00022723"/>
    </source>
</evidence>
<feature type="compositionally biased region" description="Basic and acidic residues" evidence="6">
    <location>
        <begin position="790"/>
        <end position="800"/>
    </location>
</feature>
<feature type="compositionally biased region" description="Basic residues" evidence="6">
    <location>
        <begin position="312"/>
        <end position="322"/>
    </location>
</feature>
<feature type="compositionally biased region" description="Low complexity" evidence="6">
    <location>
        <begin position="1020"/>
        <end position="1034"/>
    </location>
</feature>
<dbReference type="GO" id="GO:0008270">
    <property type="term" value="F:zinc ion binding"/>
    <property type="evidence" value="ECO:0007669"/>
    <property type="project" value="UniProtKB-KW"/>
</dbReference>
<feature type="domain" description="RanBP2-type" evidence="8">
    <location>
        <begin position="1229"/>
        <end position="1258"/>
    </location>
</feature>
<feature type="compositionally biased region" description="Basic and acidic residues" evidence="6">
    <location>
        <begin position="1000"/>
        <end position="1019"/>
    </location>
</feature>
<keyword evidence="1" id="KW-0479">Metal-binding</keyword>
<dbReference type="Proteomes" id="UP001209570">
    <property type="component" value="Unassembled WGS sequence"/>
</dbReference>
<evidence type="ECO:0000259" key="8">
    <source>
        <dbReference type="PROSITE" id="PS50199"/>
    </source>
</evidence>
<comment type="caution">
    <text evidence="9">The sequence shown here is derived from an EMBL/GenBank/DDBJ whole genome shotgun (WGS) entry which is preliminary data.</text>
</comment>
<feature type="region of interest" description="Disordered" evidence="6">
    <location>
        <begin position="155"/>
        <end position="196"/>
    </location>
</feature>
<keyword evidence="10" id="KW-1185">Reference proteome</keyword>
<feature type="compositionally biased region" description="Acidic residues" evidence="6">
    <location>
        <begin position="602"/>
        <end position="614"/>
    </location>
</feature>
<evidence type="ECO:0000256" key="6">
    <source>
        <dbReference type="SAM" id="MobiDB-lite"/>
    </source>
</evidence>
<dbReference type="InterPro" id="IPR035979">
    <property type="entry name" value="RBD_domain_sf"/>
</dbReference>
<feature type="compositionally biased region" description="Acidic residues" evidence="6">
    <location>
        <begin position="464"/>
        <end position="479"/>
    </location>
</feature>
<dbReference type="InterPro" id="IPR012677">
    <property type="entry name" value="Nucleotide-bd_a/b_plait_sf"/>
</dbReference>
<feature type="region of interest" description="Disordered" evidence="6">
    <location>
        <begin position="243"/>
        <end position="846"/>
    </location>
</feature>
<feature type="compositionally biased region" description="Basic and acidic residues" evidence="6">
    <location>
        <begin position="169"/>
        <end position="178"/>
    </location>
</feature>
<dbReference type="PROSITE" id="PS50102">
    <property type="entry name" value="RRM"/>
    <property type="match status" value="1"/>
</dbReference>
<gene>
    <name evidence="9" type="ORF">P43SY_004600</name>
</gene>
<feature type="compositionally biased region" description="Acidic residues" evidence="6">
    <location>
        <begin position="1045"/>
        <end position="1063"/>
    </location>
</feature>
<evidence type="ECO:0000256" key="2">
    <source>
        <dbReference type="ARBA" id="ARBA00022771"/>
    </source>
</evidence>
<dbReference type="GO" id="GO:0003723">
    <property type="term" value="F:RNA binding"/>
    <property type="evidence" value="ECO:0007669"/>
    <property type="project" value="UniProtKB-UniRule"/>
</dbReference>
<dbReference type="InterPro" id="IPR000504">
    <property type="entry name" value="RRM_dom"/>
</dbReference>
<keyword evidence="4" id="KW-0694">RNA-binding</keyword>
<evidence type="ECO:0000313" key="10">
    <source>
        <dbReference type="Proteomes" id="UP001209570"/>
    </source>
</evidence>
<keyword evidence="3" id="KW-0862">Zinc</keyword>
<dbReference type="PROSITE" id="PS50199">
    <property type="entry name" value="ZF_RANBP2_2"/>
    <property type="match status" value="1"/>
</dbReference>
<name>A0AAD5QBF8_PYTIN</name>
<evidence type="ECO:0000313" key="9">
    <source>
        <dbReference type="EMBL" id="KAJ0402367.1"/>
    </source>
</evidence>
<dbReference type="SMART" id="SM00360">
    <property type="entry name" value="RRM"/>
    <property type="match status" value="1"/>
</dbReference>
<dbReference type="Gene3D" id="3.30.70.330">
    <property type="match status" value="1"/>
</dbReference>
<evidence type="ECO:0008006" key="11">
    <source>
        <dbReference type="Google" id="ProtNLM"/>
    </source>
</evidence>
<feature type="compositionally biased region" description="Low complexity" evidence="6">
    <location>
        <begin position="246"/>
        <end position="263"/>
    </location>
</feature>
<feature type="compositionally biased region" description="Basic and acidic residues" evidence="6">
    <location>
        <begin position="645"/>
        <end position="655"/>
    </location>
</feature>
<feature type="compositionally biased region" description="Basic and acidic residues" evidence="6">
    <location>
        <begin position="926"/>
        <end position="938"/>
    </location>
</feature>
<feature type="region of interest" description="Disordered" evidence="6">
    <location>
        <begin position="41"/>
        <end position="66"/>
    </location>
</feature>
<organism evidence="9 10">
    <name type="scientific">Pythium insidiosum</name>
    <name type="common">Pythiosis disease agent</name>
    <dbReference type="NCBI Taxonomy" id="114742"/>
    <lineage>
        <taxon>Eukaryota</taxon>
        <taxon>Sar</taxon>
        <taxon>Stramenopiles</taxon>
        <taxon>Oomycota</taxon>
        <taxon>Peronosporomycetes</taxon>
        <taxon>Pythiales</taxon>
        <taxon>Pythiaceae</taxon>
        <taxon>Pythium</taxon>
    </lineage>
</organism>
<feature type="compositionally biased region" description="Basic and acidic residues" evidence="6">
    <location>
        <begin position="761"/>
        <end position="771"/>
    </location>
</feature>
<feature type="compositionally biased region" description="Low complexity" evidence="6">
    <location>
        <begin position="552"/>
        <end position="563"/>
    </location>
</feature>
<sequence>MAAELWRSEAQRASAFLAQRRREREALDACVFQRIRAHLGSREHEHARPAAAASDDDDGDSDNDDVDDTVELALDFLNGVDEQDMKTLLNDVPASGPATQMPLQMPLHLQSALNPSLPMALAPVTAVPPPPAVDADADAGVAALMDELQLDVAAFATETPSPLRKRTRPEHEERKTEESTPPAHVQRGEADAQPPSKTLVAGLVDEDAVAAEMLSWVSGMRDPDVVKRKETLRAHRRQVTRLGVTSYADSSDDSLSANDSDFSPMDEPEEEAEEPLNDAEELLPDDYLDDRLAPPPKRRRRRLKQRADRQTKPKTKPKTKTPPKHEHRQERTTQSPVAATATAARRLVVNESSSSDEEEAPQRQRKPDAMAANTTAIDLRSDDDDDEENGAARMEQAQSTADSMVLRFKMSPSLRASLTRPNDDDAKPTGTIEAKGEPRPTAPLKAATTEQDDEEDGGYNTDDLSVEPEPELHEADDDAANGGMETGGDGGEVSDTGTLDLSDDDADAEMTTVSSGGECTPPSRSSPTGASTLQPVAPDAKLSLSPTKATPSAAADEVVSEAETVNFEDVSEIDFGSSESEADYGGDVVILGDGTKTTSAREDDDDDDGEEEEFGQFFSQKTSKPKAPKKQSVVSPPKAAVSSKAQEEKGADEKPPQTTVAKKAKSPGTTPTKNETPGGGSNGLRRVRNLNTTTIPKGRYQHTRRAIRMLDEHGRELPSTEIDPKQAQLQRSRLRPSDVMSAPEGTTADASGRYLGYARPMPDDDKREMGRRPRAPPPPTPKELFQESAKLVRERLERQNKTRGLSTPVEAAKTLSRPVFRTTDDEDDVPLSKSLSKTGVYIPPRQPQMDVYQATGARSQVDLHSTHLQLQHKRPVALLKQIEEAKRQGKELVRPGLPVDLDERAPIPKKAKPPPPSAAAIANAKRLAERQQGEETGKSHRKSDKSRWAKDKDPESSLDANRRRVESGEPPQKKAKNAPSKTGSKQSYYGPHTAPYKSSTPERKYRKEDRESRDSRGRDSSSSYHSSRPNARPVPRVPPQRSPEEEGFISDSDDGFVELDGDDGGSKARTQTDEIRVCLDDVAVDWDLLKRTVYVTNLTAMMDEPQLAELFAPFGLARNPETGYPAVDVFLCQRNLRNRGDARVTLKHRDAAESAVRELNALIVKTSRINVRLMDVNTMRILTLQHDTYRDTWTCSKPQCRAKISIWTTRCSACYRHRVFPLAGSIVGNDNDWLCSICFTSNNFFAPKCRSCHSMLPDPPESRR</sequence>
<feature type="compositionally biased region" description="Basic and acidic residues" evidence="6">
    <location>
        <begin position="945"/>
        <end position="967"/>
    </location>
</feature>
<proteinExistence type="predicted"/>
<feature type="compositionally biased region" description="Low complexity" evidence="6">
    <location>
        <begin position="632"/>
        <end position="644"/>
    </location>
</feature>
<feature type="compositionally biased region" description="Acidic residues" evidence="6">
    <location>
        <begin position="54"/>
        <end position="66"/>
    </location>
</feature>
<evidence type="ECO:0000256" key="3">
    <source>
        <dbReference type="ARBA" id="ARBA00022833"/>
    </source>
</evidence>
<dbReference type="AlphaFoldDB" id="A0AAD5QBF8"/>
<evidence type="ECO:0000256" key="4">
    <source>
        <dbReference type="PROSITE-ProRule" id="PRU00176"/>
    </source>
</evidence>
<feature type="domain" description="RRM" evidence="7">
    <location>
        <begin position="1091"/>
        <end position="1176"/>
    </location>
</feature>
<evidence type="ECO:0000256" key="5">
    <source>
        <dbReference type="PROSITE-ProRule" id="PRU00322"/>
    </source>
</evidence>
<reference evidence="9" key="1">
    <citation type="submission" date="2021-12" db="EMBL/GenBank/DDBJ databases">
        <title>Prjna785345.</title>
        <authorList>
            <person name="Rujirawat T."/>
            <person name="Krajaejun T."/>
        </authorList>
    </citation>
    <scope>NUCLEOTIDE SEQUENCE</scope>
    <source>
        <strain evidence="9">Pi057C3</strain>
    </source>
</reference>
<evidence type="ECO:0000259" key="7">
    <source>
        <dbReference type="PROSITE" id="PS50102"/>
    </source>
</evidence>
<feature type="region of interest" description="Disordered" evidence="6">
    <location>
        <begin position="888"/>
        <end position="1068"/>
    </location>
</feature>
<feature type="compositionally biased region" description="Polar residues" evidence="6">
    <location>
        <begin position="511"/>
        <end position="534"/>
    </location>
</feature>
<dbReference type="EMBL" id="JAKCXM010000104">
    <property type="protein sequence ID" value="KAJ0402367.1"/>
    <property type="molecule type" value="Genomic_DNA"/>
</dbReference>
<protein>
    <recommendedName>
        <fullName evidence="11">RRM domain-containing protein</fullName>
    </recommendedName>
</protein>
<feature type="compositionally biased region" description="Acidic residues" evidence="6">
    <location>
        <begin position="264"/>
        <end position="288"/>
    </location>
</feature>
<keyword evidence="2 5" id="KW-0863">Zinc-finger</keyword>